<proteinExistence type="predicted"/>
<organism evidence="1 2">
    <name type="scientific">Naganishia friedmannii</name>
    <dbReference type="NCBI Taxonomy" id="89922"/>
    <lineage>
        <taxon>Eukaryota</taxon>
        <taxon>Fungi</taxon>
        <taxon>Dikarya</taxon>
        <taxon>Basidiomycota</taxon>
        <taxon>Agaricomycotina</taxon>
        <taxon>Tremellomycetes</taxon>
        <taxon>Filobasidiales</taxon>
        <taxon>Filobasidiaceae</taxon>
        <taxon>Naganishia</taxon>
    </lineage>
</organism>
<sequence length="198" mass="20495">MFSLYPLLALLLAFGSPTLAQIFTSTYPWAEGDTIIVSQSTDALGRTIAIQTLSTLAAAGTRVATTVPVVPGVATATATRSSTTTTARRPTTTKPAVVQYTTSLDTSTSTSWYWYTSNGVEFSTYFEPTFTTISSATPAPSGTIQEYTQYMSSVNAVASSAYAKLASGATPRGDGLATSIAAWGLSFAAVGLGALAIL</sequence>
<dbReference type="EMBL" id="JASBWT010000001">
    <property type="protein sequence ID" value="KAJ9109001.1"/>
    <property type="molecule type" value="Genomic_DNA"/>
</dbReference>
<comment type="caution">
    <text evidence="1">The sequence shown here is derived from an EMBL/GenBank/DDBJ whole genome shotgun (WGS) entry which is preliminary data.</text>
</comment>
<name>A0ACC2WDQ2_9TREE</name>
<accession>A0ACC2WDQ2</accession>
<reference evidence="1" key="1">
    <citation type="submission" date="2023-04" db="EMBL/GenBank/DDBJ databases">
        <title>Draft Genome sequencing of Naganishia species isolated from polar environments using Oxford Nanopore Technology.</title>
        <authorList>
            <person name="Leo P."/>
            <person name="Venkateswaran K."/>
        </authorList>
    </citation>
    <scope>NUCLEOTIDE SEQUENCE</scope>
    <source>
        <strain evidence="1">MNA-CCFEE 5423</strain>
    </source>
</reference>
<evidence type="ECO:0000313" key="2">
    <source>
        <dbReference type="Proteomes" id="UP001227268"/>
    </source>
</evidence>
<keyword evidence="2" id="KW-1185">Reference proteome</keyword>
<gene>
    <name evidence="1" type="ORF">QFC21_000327</name>
</gene>
<protein>
    <submittedName>
        <fullName evidence="1">Uncharacterized protein</fullName>
    </submittedName>
</protein>
<evidence type="ECO:0000313" key="1">
    <source>
        <dbReference type="EMBL" id="KAJ9109001.1"/>
    </source>
</evidence>
<dbReference type="Proteomes" id="UP001227268">
    <property type="component" value="Unassembled WGS sequence"/>
</dbReference>